<accession>A0AAV2MXS0</accession>
<comment type="caution">
    <text evidence="3">The sequence shown here is derived from an EMBL/GenBank/DDBJ whole genome shotgun (WGS) entry which is preliminary data.</text>
</comment>
<evidence type="ECO:0000256" key="2">
    <source>
        <dbReference type="SAM" id="Phobius"/>
    </source>
</evidence>
<keyword evidence="2" id="KW-1133">Transmembrane helix</keyword>
<evidence type="ECO:0000313" key="4">
    <source>
        <dbReference type="Proteomes" id="UP001497644"/>
    </source>
</evidence>
<dbReference type="Pfam" id="PF24664">
    <property type="entry name" value="Monjiviricetes_fusion"/>
    <property type="match status" value="1"/>
</dbReference>
<sequence>MYKIHNTWYHMLPRPTESLAPPTIQRLTQPAWNYVSPASLATSGIYNNEDIDRLRYHIMFPVERPSMLNTIARRAMGQNIPERSLSLMNLLNEALLNRIAENAGERLWKGFMKFGSASAGVLGIFVAIRLIKLIIDTLIHGYALHSVYGWSLHLLGVIWTSVTNVLLHLREPAERRVSNKRELLPLNSPPTTKDQLPKALPPADDKPPANNPASEIKRDYSELRKLLEEV</sequence>
<evidence type="ECO:0000256" key="1">
    <source>
        <dbReference type="SAM" id="MobiDB-lite"/>
    </source>
</evidence>
<reference evidence="3" key="1">
    <citation type="submission" date="2024-04" db="EMBL/GenBank/DDBJ databases">
        <authorList>
            <consortium name="Molecular Ecology Group"/>
        </authorList>
    </citation>
    <scope>NUCLEOTIDE SEQUENCE</scope>
</reference>
<evidence type="ECO:0000313" key="3">
    <source>
        <dbReference type="EMBL" id="CAL1672027.1"/>
    </source>
</evidence>
<dbReference type="Proteomes" id="UP001497644">
    <property type="component" value="Unassembled WGS sequence"/>
</dbReference>
<keyword evidence="4" id="KW-1185">Reference proteome</keyword>
<feature type="region of interest" description="Disordered" evidence="1">
    <location>
        <begin position="180"/>
        <end position="217"/>
    </location>
</feature>
<dbReference type="AlphaFoldDB" id="A0AAV2MXS0"/>
<feature type="transmembrane region" description="Helical" evidence="2">
    <location>
        <begin position="114"/>
        <end position="135"/>
    </location>
</feature>
<organism evidence="3 4">
    <name type="scientific">Lasius platythorax</name>
    <dbReference type="NCBI Taxonomy" id="488582"/>
    <lineage>
        <taxon>Eukaryota</taxon>
        <taxon>Metazoa</taxon>
        <taxon>Ecdysozoa</taxon>
        <taxon>Arthropoda</taxon>
        <taxon>Hexapoda</taxon>
        <taxon>Insecta</taxon>
        <taxon>Pterygota</taxon>
        <taxon>Neoptera</taxon>
        <taxon>Endopterygota</taxon>
        <taxon>Hymenoptera</taxon>
        <taxon>Apocrita</taxon>
        <taxon>Aculeata</taxon>
        <taxon>Formicoidea</taxon>
        <taxon>Formicidae</taxon>
        <taxon>Formicinae</taxon>
        <taxon>Lasius</taxon>
        <taxon>Lasius</taxon>
    </lineage>
</organism>
<protein>
    <submittedName>
        <fullName evidence="3">Uncharacterized protein</fullName>
    </submittedName>
</protein>
<feature type="transmembrane region" description="Helical" evidence="2">
    <location>
        <begin position="147"/>
        <end position="167"/>
    </location>
</feature>
<name>A0AAV2MXS0_9HYME</name>
<proteinExistence type="predicted"/>
<keyword evidence="2" id="KW-0812">Transmembrane</keyword>
<gene>
    <name evidence="3" type="ORF">LPLAT_LOCUS5435</name>
</gene>
<dbReference type="EMBL" id="CAXIPU020000435">
    <property type="protein sequence ID" value="CAL1672027.1"/>
    <property type="molecule type" value="Genomic_DNA"/>
</dbReference>
<keyword evidence="2" id="KW-0472">Membrane</keyword>